<dbReference type="SUPFAM" id="SSF48371">
    <property type="entry name" value="ARM repeat"/>
    <property type="match status" value="1"/>
</dbReference>
<dbReference type="GO" id="GO:0051539">
    <property type="term" value="F:4 iron, 4 sulfur cluster binding"/>
    <property type="evidence" value="ECO:0007669"/>
    <property type="project" value="UniProtKB-KW"/>
</dbReference>
<keyword evidence="8" id="KW-0411">Iron-sulfur</keyword>
<dbReference type="Gene3D" id="3.30.70.20">
    <property type="match status" value="1"/>
</dbReference>
<evidence type="ECO:0000256" key="2">
    <source>
        <dbReference type="ARBA" id="ARBA00022490"/>
    </source>
</evidence>
<dbReference type="Proteomes" id="UP000177701">
    <property type="component" value="Unassembled WGS sequence"/>
</dbReference>
<name>A0A1F5A8U8_9BACT</name>
<evidence type="ECO:0000256" key="8">
    <source>
        <dbReference type="ARBA" id="ARBA00023014"/>
    </source>
</evidence>
<protein>
    <submittedName>
        <fullName evidence="10">tRNA epoxyqueuosine(34) reductase QueG</fullName>
    </submittedName>
</protein>
<dbReference type="InterPro" id="IPR013542">
    <property type="entry name" value="QueG_DUF1730"/>
</dbReference>
<dbReference type="PROSITE" id="PS00198">
    <property type="entry name" value="4FE4S_FER_1"/>
    <property type="match status" value="1"/>
</dbReference>
<evidence type="ECO:0000256" key="5">
    <source>
        <dbReference type="ARBA" id="ARBA00022785"/>
    </source>
</evidence>
<evidence type="ECO:0000256" key="3">
    <source>
        <dbReference type="ARBA" id="ARBA00022694"/>
    </source>
</evidence>
<dbReference type="PROSITE" id="PS51379">
    <property type="entry name" value="4FE4S_FER_2"/>
    <property type="match status" value="1"/>
</dbReference>
<keyword evidence="1" id="KW-0004">4Fe-4S</keyword>
<dbReference type="InterPro" id="IPR017896">
    <property type="entry name" value="4Fe4S_Fe-S-bd"/>
</dbReference>
<dbReference type="SUPFAM" id="SSF54862">
    <property type="entry name" value="4Fe-4S ferredoxins"/>
    <property type="match status" value="1"/>
</dbReference>
<dbReference type="Pfam" id="PF13484">
    <property type="entry name" value="Fer4_16"/>
    <property type="match status" value="1"/>
</dbReference>
<dbReference type="InterPro" id="IPR011989">
    <property type="entry name" value="ARM-like"/>
</dbReference>
<comment type="caution">
    <text evidence="10">The sequence shown here is derived from an EMBL/GenBank/DDBJ whole genome shotgun (WGS) entry which is preliminary data.</text>
</comment>
<evidence type="ECO:0000313" key="11">
    <source>
        <dbReference type="Proteomes" id="UP000177701"/>
    </source>
</evidence>
<evidence type="ECO:0000256" key="7">
    <source>
        <dbReference type="ARBA" id="ARBA00023004"/>
    </source>
</evidence>
<dbReference type="PANTHER" id="PTHR30002">
    <property type="entry name" value="EPOXYQUEUOSINE REDUCTASE"/>
    <property type="match status" value="1"/>
</dbReference>
<dbReference type="Gene3D" id="1.25.10.10">
    <property type="entry name" value="Leucine-rich Repeat Variant"/>
    <property type="match status" value="1"/>
</dbReference>
<dbReference type="InterPro" id="IPR016024">
    <property type="entry name" value="ARM-type_fold"/>
</dbReference>
<keyword evidence="5" id="KW-0671">Queuosine biosynthesis</keyword>
<dbReference type="GO" id="GO:0052693">
    <property type="term" value="F:epoxyqueuosine reductase activity"/>
    <property type="evidence" value="ECO:0007669"/>
    <property type="project" value="TreeGrafter"/>
</dbReference>
<reference evidence="10 11" key="1">
    <citation type="journal article" date="2016" name="Nat. Commun.">
        <title>Thousands of microbial genomes shed light on interconnected biogeochemical processes in an aquifer system.</title>
        <authorList>
            <person name="Anantharaman K."/>
            <person name="Brown C.T."/>
            <person name="Hug L.A."/>
            <person name="Sharon I."/>
            <person name="Castelle C.J."/>
            <person name="Probst A.J."/>
            <person name="Thomas B.C."/>
            <person name="Singh A."/>
            <person name="Wilkins M.J."/>
            <person name="Karaoz U."/>
            <person name="Brodie E.L."/>
            <person name="Williams K.H."/>
            <person name="Hubbard S.S."/>
            <person name="Banfield J.F."/>
        </authorList>
    </citation>
    <scope>NUCLEOTIDE SEQUENCE [LARGE SCALE GENOMIC DNA]</scope>
</reference>
<dbReference type="EMBL" id="MEYH01000070">
    <property type="protein sequence ID" value="OGD15005.1"/>
    <property type="molecule type" value="Genomic_DNA"/>
</dbReference>
<evidence type="ECO:0000259" key="9">
    <source>
        <dbReference type="PROSITE" id="PS51379"/>
    </source>
</evidence>
<proteinExistence type="predicted"/>
<accession>A0A1F5A8U8</accession>
<dbReference type="GO" id="GO:0046872">
    <property type="term" value="F:metal ion binding"/>
    <property type="evidence" value="ECO:0007669"/>
    <property type="project" value="UniProtKB-KW"/>
</dbReference>
<feature type="domain" description="4Fe-4S ferredoxin-type" evidence="9">
    <location>
        <begin position="187"/>
        <end position="219"/>
    </location>
</feature>
<evidence type="ECO:0000313" key="10">
    <source>
        <dbReference type="EMBL" id="OGD15005.1"/>
    </source>
</evidence>
<keyword evidence="3" id="KW-0819">tRNA processing</keyword>
<keyword evidence="7" id="KW-0408">Iron</keyword>
<dbReference type="AlphaFoldDB" id="A0A1F5A8U8"/>
<dbReference type="InterPro" id="IPR004155">
    <property type="entry name" value="PBS_lyase_HEAT"/>
</dbReference>
<organism evidence="10 11">
    <name type="scientific">Candidatus Sediminicultor quintus</name>
    <dbReference type="NCBI Taxonomy" id="1797291"/>
    <lineage>
        <taxon>Bacteria</taxon>
        <taxon>Pseudomonadati</taxon>
        <taxon>Atribacterota</taxon>
        <taxon>Candidatus Phoenicimicrobiia</taxon>
        <taxon>Candidatus Pheonicimicrobiales</taxon>
        <taxon>Candidatus Phoenicimicrobiaceae</taxon>
        <taxon>Candidatus Sediminicultor</taxon>
    </lineage>
</organism>
<keyword evidence="6" id="KW-0560">Oxidoreductase</keyword>
<dbReference type="InterPro" id="IPR004453">
    <property type="entry name" value="QueG"/>
</dbReference>
<dbReference type="NCBIfam" id="TIGR00276">
    <property type="entry name" value="tRNA epoxyqueuosine(34) reductase QueG"/>
    <property type="match status" value="1"/>
</dbReference>
<dbReference type="SMART" id="SM00567">
    <property type="entry name" value="EZ_HEAT"/>
    <property type="match status" value="2"/>
</dbReference>
<gene>
    <name evidence="10" type="ORF">A2V47_02295</name>
</gene>
<dbReference type="GO" id="GO:0008616">
    <property type="term" value="P:tRNA queuosine(34) biosynthetic process"/>
    <property type="evidence" value="ECO:0007669"/>
    <property type="project" value="UniProtKB-KW"/>
</dbReference>
<dbReference type="PANTHER" id="PTHR30002:SF4">
    <property type="entry name" value="EPOXYQUEUOSINE REDUCTASE"/>
    <property type="match status" value="1"/>
</dbReference>
<dbReference type="Pfam" id="PF08331">
    <property type="entry name" value="QueG_DUF1730"/>
    <property type="match status" value="1"/>
</dbReference>
<evidence type="ECO:0000256" key="1">
    <source>
        <dbReference type="ARBA" id="ARBA00022485"/>
    </source>
</evidence>
<dbReference type="InterPro" id="IPR017900">
    <property type="entry name" value="4Fe4S_Fe_S_CS"/>
</dbReference>
<dbReference type="Pfam" id="PF13646">
    <property type="entry name" value="HEAT_2"/>
    <property type="match status" value="1"/>
</dbReference>
<dbReference type="STRING" id="1797291.A2V47_02295"/>
<keyword evidence="4" id="KW-0479">Metal-binding</keyword>
<evidence type="ECO:0000256" key="4">
    <source>
        <dbReference type="ARBA" id="ARBA00022723"/>
    </source>
</evidence>
<keyword evidence="2" id="KW-0963">Cytoplasm</keyword>
<evidence type="ECO:0000256" key="6">
    <source>
        <dbReference type="ARBA" id="ARBA00023002"/>
    </source>
</evidence>
<sequence>MSLTTKIKELGEEIGLDIVRITHAESFPEAEKHIIESVEKGYIPENDYYISKNISERPNNPNLNKICKRCNPKSILKNAKSIISAAQCYLIEETEDIQDKNQPLGKIAKYDIGNFYYDVKLKLKKIVDFINQETDFKYKSKNKSCYVSLAEKPIAQRAGVGWYGKNGIIITERFGSWVVLGEIITELELDTDESLQRDCGDCTICIDSCPTKAIVSPYAIDRTKCLQFISERSMKVPLVFREKWGDRLYGCTTCQEVCPQNREVIPKKDKPEYGYIGLKIPLIPLLQMTEEEFQNYFAYNQIAMRPKEAIKRNTVLALGNIGDPRTVVPLIKVLQEDDNSIVRGHTAWALGKIGGEKAKFALEKALKIEKDKEVSEEITNALRMI</sequence>